<dbReference type="AlphaFoldDB" id="X6NX98"/>
<name>X6NX98_RETFI</name>
<dbReference type="EMBL" id="ASPP01005442">
    <property type="protein sequence ID" value="ETO30513.1"/>
    <property type="molecule type" value="Genomic_DNA"/>
</dbReference>
<organism evidence="1 2">
    <name type="scientific">Reticulomyxa filosa</name>
    <dbReference type="NCBI Taxonomy" id="46433"/>
    <lineage>
        <taxon>Eukaryota</taxon>
        <taxon>Sar</taxon>
        <taxon>Rhizaria</taxon>
        <taxon>Retaria</taxon>
        <taxon>Foraminifera</taxon>
        <taxon>Monothalamids</taxon>
        <taxon>Reticulomyxidae</taxon>
        <taxon>Reticulomyxa</taxon>
    </lineage>
</organism>
<reference evidence="1 2" key="1">
    <citation type="journal article" date="2013" name="Curr. Biol.">
        <title>The Genome of the Foraminiferan Reticulomyxa filosa.</title>
        <authorList>
            <person name="Glockner G."/>
            <person name="Hulsmann N."/>
            <person name="Schleicher M."/>
            <person name="Noegel A.A."/>
            <person name="Eichinger L."/>
            <person name="Gallinger C."/>
            <person name="Pawlowski J."/>
            <person name="Sierra R."/>
            <person name="Euteneuer U."/>
            <person name="Pillet L."/>
            <person name="Moustafa A."/>
            <person name="Platzer M."/>
            <person name="Groth M."/>
            <person name="Szafranski K."/>
            <person name="Schliwa M."/>
        </authorList>
    </citation>
    <scope>NUCLEOTIDE SEQUENCE [LARGE SCALE GENOMIC DNA]</scope>
</reference>
<keyword evidence="2" id="KW-1185">Reference proteome</keyword>
<comment type="caution">
    <text evidence="1">The sequence shown here is derived from an EMBL/GenBank/DDBJ whole genome shotgun (WGS) entry which is preliminary data.</text>
</comment>
<dbReference type="Proteomes" id="UP000023152">
    <property type="component" value="Unassembled WGS sequence"/>
</dbReference>
<evidence type="ECO:0000313" key="2">
    <source>
        <dbReference type="Proteomes" id="UP000023152"/>
    </source>
</evidence>
<proteinExistence type="predicted"/>
<evidence type="ECO:0000313" key="1">
    <source>
        <dbReference type="EMBL" id="ETO30513.1"/>
    </source>
</evidence>
<protein>
    <submittedName>
        <fullName evidence="1">Uncharacterized protein</fullName>
    </submittedName>
</protein>
<accession>X6NX98</accession>
<sequence>MSMMNDNCQQQKNPPIVLKHSKISAKNERNYVFCQFKKALPLVDKIAFYKISLIKLACKINDVCHLGERLSFQKKKKKIIKRTKEYKKEINCQNDLFFFF</sequence>
<gene>
    <name evidence="1" type="ORF">RFI_06608</name>
</gene>